<evidence type="ECO:0000256" key="2">
    <source>
        <dbReference type="PROSITE-ProRule" id="PRU00335"/>
    </source>
</evidence>
<evidence type="ECO:0000259" key="3">
    <source>
        <dbReference type="PROSITE" id="PS50977"/>
    </source>
</evidence>
<gene>
    <name evidence="4" type="ORF">P3H78_04955</name>
</gene>
<dbReference type="PANTHER" id="PTHR30055:SF146">
    <property type="entry name" value="HTH-TYPE TRANSCRIPTIONAL DUAL REGULATOR CECR"/>
    <property type="match status" value="1"/>
</dbReference>
<dbReference type="SUPFAM" id="SSF46689">
    <property type="entry name" value="Homeodomain-like"/>
    <property type="match status" value="1"/>
</dbReference>
<accession>A0ABT6A0T3</accession>
<keyword evidence="5" id="KW-1185">Reference proteome</keyword>
<dbReference type="Pfam" id="PF00440">
    <property type="entry name" value="TetR_N"/>
    <property type="match status" value="1"/>
</dbReference>
<evidence type="ECO:0000313" key="4">
    <source>
        <dbReference type="EMBL" id="MDF3297981.1"/>
    </source>
</evidence>
<dbReference type="RefSeq" id="WP_276107525.1">
    <property type="nucleotide sequence ID" value="NZ_JARJBB010000002.1"/>
</dbReference>
<dbReference type="Proteomes" id="UP001221150">
    <property type="component" value="Unassembled WGS sequence"/>
</dbReference>
<dbReference type="EMBL" id="JARJBB010000002">
    <property type="protein sequence ID" value="MDF3297981.1"/>
    <property type="molecule type" value="Genomic_DNA"/>
</dbReference>
<dbReference type="PANTHER" id="PTHR30055">
    <property type="entry name" value="HTH-TYPE TRANSCRIPTIONAL REGULATOR RUTR"/>
    <property type="match status" value="1"/>
</dbReference>
<protein>
    <submittedName>
        <fullName evidence="4">TetR/AcrR family transcriptional regulator</fullName>
    </submittedName>
</protein>
<dbReference type="Gene3D" id="1.10.357.10">
    <property type="entry name" value="Tetracycline Repressor, domain 2"/>
    <property type="match status" value="1"/>
</dbReference>
<feature type="domain" description="HTH tetR-type" evidence="3">
    <location>
        <begin position="3"/>
        <end position="63"/>
    </location>
</feature>
<dbReference type="InterPro" id="IPR050109">
    <property type="entry name" value="HTH-type_TetR-like_transc_reg"/>
</dbReference>
<sequence length="204" mass="20983">MMPAARESLLDAARTALVRRPWSAVRMVEVAAAAGVSRQTLYNEFGSKEGLGRALVRREADAYLAGVERALAAPVDPGERLVAAAEWTTAAARDNALVRAALTGCWSARMPAPTLSAVPSAAAAVPAQRRADGPLPSPTDLVALVRDRAVAHLAGAGGSGADTADLARTCELVVRLALSCVAAPPPGEGGVAELVRGTLHRRPV</sequence>
<name>A0ABT6A0T3_9ACTN</name>
<organism evidence="4 5">
    <name type="scientific">Streptomyces tropicalis</name>
    <dbReference type="NCBI Taxonomy" id="3034234"/>
    <lineage>
        <taxon>Bacteria</taxon>
        <taxon>Bacillati</taxon>
        <taxon>Actinomycetota</taxon>
        <taxon>Actinomycetes</taxon>
        <taxon>Kitasatosporales</taxon>
        <taxon>Streptomycetaceae</taxon>
        <taxon>Streptomyces</taxon>
    </lineage>
</organism>
<dbReference type="PROSITE" id="PS50977">
    <property type="entry name" value="HTH_TETR_2"/>
    <property type="match status" value="1"/>
</dbReference>
<keyword evidence="1 2" id="KW-0238">DNA-binding</keyword>
<dbReference type="PRINTS" id="PR00455">
    <property type="entry name" value="HTHTETR"/>
</dbReference>
<evidence type="ECO:0000256" key="1">
    <source>
        <dbReference type="ARBA" id="ARBA00023125"/>
    </source>
</evidence>
<dbReference type="InterPro" id="IPR001647">
    <property type="entry name" value="HTH_TetR"/>
</dbReference>
<feature type="DNA-binding region" description="H-T-H motif" evidence="2">
    <location>
        <begin position="26"/>
        <end position="45"/>
    </location>
</feature>
<dbReference type="InterPro" id="IPR009057">
    <property type="entry name" value="Homeodomain-like_sf"/>
</dbReference>
<evidence type="ECO:0000313" key="5">
    <source>
        <dbReference type="Proteomes" id="UP001221150"/>
    </source>
</evidence>
<proteinExistence type="predicted"/>
<reference evidence="4 5" key="1">
    <citation type="submission" date="2023-03" db="EMBL/GenBank/DDBJ databases">
        <title>Draft genome sequence of Streptomyces sp. K1PA1 isolated from peat swamp forest in Thailand.</title>
        <authorList>
            <person name="Klaysubun C."/>
            <person name="Duangmal K."/>
        </authorList>
    </citation>
    <scope>NUCLEOTIDE SEQUENCE [LARGE SCALE GENOMIC DNA]</scope>
    <source>
        <strain evidence="4 5">K1PA1</strain>
    </source>
</reference>
<comment type="caution">
    <text evidence="4">The sequence shown here is derived from an EMBL/GenBank/DDBJ whole genome shotgun (WGS) entry which is preliminary data.</text>
</comment>